<feature type="compositionally biased region" description="Basic and acidic residues" evidence="1">
    <location>
        <begin position="73"/>
        <end position="92"/>
    </location>
</feature>
<gene>
    <name evidence="2" type="ORF">EB796_021054</name>
</gene>
<keyword evidence="3" id="KW-1185">Reference proteome</keyword>
<evidence type="ECO:0000313" key="3">
    <source>
        <dbReference type="Proteomes" id="UP000593567"/>
    </source>
</evidence>
<comment type="caution">
    <text evidence="2">The sequence shown here is derived from an EMBL/GenBank/DDBJ whole genome shotgun (WGS) entry which is preliminary data.</text>
</comment>
<reference evidence="2" key="1">
    <citation type="submission" date="2020-06" db="EMBL/GenBank/DDBJ databases">
        <title>Draft genome of Bugula neritina, a colonial animal packing powerful symbionts and potential medicines.</title>
        <authorList>
            <person name="Rayko M."/>
        </authorList>
    </citation>
    <scope>NUCLEOTIDE SEQUENCE [LARGE SCALE GENOMIC DNA]</scope>
    <source>
        <strain evidence="2">Kwan_BN1</strain>
    </source>
</reference>
<accession>A0A7J7J442</accession>
<dbReference type="Proteomes" id="UP000593567">
    <property type="component" value="Unassembled WGS sequence"/>
</dbReference>
<dbReference type="AlphaFoldDB" id="A0A7J7J442"/>
<name>A0A7J7J442_BUGNE</name>
<protein>
    <submittedName>
        <fullName evidence="2">Uncharacterized protein</fullName>
    </submittedName>
</protein>
<organism evidence="2 3">
    <name type="scientific">Bugula neritina</name>
    <name type="common">Brown bryozoan</name>
    <name type="synonym">Sertularia neritina</name>
    <dbReference type="NCBI Taxonomy" id="10212"/>
    <lineage>
        <taxon>Eukaryota</taxon>
        <taxon>Metazoa</taxon>
        <taxon>Spiralia</taxon>
        <taxon>Lophotrochozoa</taxon>
        <taxon>Bryozoa</taxon>
        <taxon>Gymnolaemata</taxon>
        <taxon>Cheilostomatida</taxon>
        <taxon>Flustrina</taxon>
        <taxon>Buguloidea</taxon>
        <taxon>Bugulidae</taxon>
        <taxon>Bugula</taxon>
    </lineage>
</organism>
<feature type="region of interest" description="Disordered" evidence="1">
    <location>
        <begin position="21"/>
        <end position="92"/>
    </location>
</feature>
<sequence length="92" mass="10410">MVALNKSFTCRKEDGRKIPTSCTNISSRKNPNCDTKNADADTDGQLDRSSESSNLDWLENCYSSEDADDDHNEETIPVKERRILKPKGSMRE</sequence>
<dbReference type="EMBL" id="VXIV02003156">
    <property type="protein sequence ID" value="KAF6020637.1"/>
    <property type="molecule type" value="Genomic_DNA"/>
</dbReference>
<feature type="compositionally biased region" description="Polar residues" evidence="1">
    <location>
        <begin position="21"/>
        <end position="35"/>
    </location>
</feature>
<proteinExistence type="predicted"/>
<evidence type="ECO:0000313" key="2">
    <source>
        <dbReference type="EMBL" id="KAF6020637.1"/>
    </source>
</evidence>
<evidence type="ECO:0000256" key="1">
    <source>
        <dbReference type="SAM" id="MobiDB-lite"/>
    </source>
</evidence>